<name>A0A1Q9LSH6_9PSEU</name>
<accession>A0A1Q9LSH6</accession>
<evidence type="ECO:0000313" key="1">
    <source>
        <dbReference type="EMBL" id="OLR94996.1"/>
    </source>
</evidence>
<organism evidence="1 2">
    <name type="scientific">Actinokineospora bangkokensis</name>
    <dbReference type="NCBI Taxonomy" id="1193682"/>
    <lineage>
        <taxon>Bacteria</taxon>
        <taxon>Bacillati</taxon>
        <taxon>Actinomycetota</taxon>
        <taxon>Actinomycetes</taxon>
        <taxon>Pseudonocardiales</taxon>
        <taxon>Pseudonocardiaceae</taxon>
        <taxon>Actinokineospora</taxon>
    </lineage>
</organism>
<dbReference type="Proteomes" id="UP000186040">
    <property type="component" value="Unassembled WGS sequence"/>
</dbReference>
<proteinExistence type="predicted"/>
<dbReference type="STRING" id="1193682.BJP25_08515"/>
<sequence length="158" mass="16484">MRETTYAEFVPAVAKAAVAELAPDELALFDPVAAEFVRDPDRVLDGRPRAGQVLGSGIETVVAALTPIALGVGASVYQHVLDKAGESLVDKGQGVLRKVFRRKPAALPADQVAAAVLNTATRVEVHAVVVARATELGMTAEDAEKLAEAMIAAMQRAG</sequence>
<comment type="caution">
    <text evidence="1">The sequence shown here is derived from an EMBL/GenBank/DDBJ whole genome shotgun (WGS) entry which is preliminary data.</text>
</comment>
<keyword evidence="2" id="KW-1185">Reference proteome</keyword>
<evidence type="ECO:0000313" key="2">
    <source>
        <dbReference type="Proteomes" id="UP000186040"/>
    </source>
</evidence>
<reference evidence="1 2" key="1">
    <citation type="submission" date="2016-10" db="EMBL/GenBank/DDBJ databases">
        <title>The Draft Genome Sequence of Actinokineospora bangkokensis 44EHWT reveals the biosynthetic pathway of antifungal compounds Thailandins with unusual extender unit butylmalonyl-CoA.</title>
        <authorList>
            <person name="Greule A."/>
            <person name="Intra B."/>
            <person name="Flemming S."/>
            <person name="Rommel M.G."/>
            <person name="Panbangred W."/>
            <person name="Bechthold A."/>
        </authorList>
    </citation>
    <scope>NUCLEOTIDE SEQUENCE [LARGE SCALE GENOMIC DNA]</scope>
    <source>
        <strain evidence="1 2">44EHW</strain>
    </source>
</reference>
<dbReference type="RefSeq" id="WP_075973229.1">
    <property type="nucleotide sequence ID" value="NZ_MKQR01000005.1"/>
</dbReference>
<protein>
    <submittedName>
        <fullName evidence="1">Uncharacterized protein</fullName>
    </submittedName>
</protein>
<dbReference type="OrthoDB" id="3689592at2"/>
<dbReference type="AlphaFoldDB" id="A0A1Q9LSH6"/>
<gene>
    <name evidence="1" type="ORF">BJP25_08515</name>
</gene>
<dbReference type="EMBL" id="MKQR01000005">
    <property type="protein sequence ID" value="OLR94996.1"/>
    <property type="molecule type" value="Genomic_DNA"/>
</dbReference>